<dbReference type="PANTHER" id="PTHR22930">
    <property type="match status" value="1"/>
</dbReference>
<evidence type="ECO:0000256" key="2">
    <source>
        <dbReference type="ARBA" id="ARBA00004123"/>
    </source>
</evidence>
<evidence type="ECO:0000256" key="3">
    <source>
        <dbReference type="ARBA" id="ARBA00006958"/>
    </source>
</evidence>
<keyword evidence="5" id="KW-0479">Metal-binding</keyword>
<reference evidence="10 11" key="1">
    <citation type="journal article" date="2021" name="Elife">
        <title>Chloroplast acquisition without the gene transfer in kleptoplastic sea slugs, Plakobranchus ocellatus.</title>
        <authorList>
            <person name="Maeda T."/>
            <person name="Takahashi S."/>
            <person name="Yoshida T."/>
            <person name="Shimamura S."/>
            <person name="Takaki Y."/>
            <person name="Nagai Y."/>
            <person name="Toyoda A."/>
            <person name="Suzuki Y."/>
            <person name="Arimoto A."/>
            <person name="Ishii H."/>
            <person name="Satoh N."/>
            <person name="Nishiyama T."/>
            <person name="Hasebe M."/>
            <person name="Maruyama T."/>
            <person name="Minagawa J."/>
            <person name="Obokata J."/>
            <person name="Shigenobu S."/>
        </authorList>
    </citation>
    <scope>NUCLEOTIDE SEQUENCE [LARGE SCALE GENOMIC DNA]</scope>
</reference>
<comment type="cofactor">
    <cofactor evidence="1">
        <name>a divalent metal cation</name>
        <dbReference type="ChEBI" id="CHEBI:60240"/>
    </cofactor>
</comment>
<keyword evidence="11" id="KW-1185">Reference proteome</keyword>
<comment type="subcellular location">
    <subcellularLocation>
        <location evidence="2">Nucleus</location>
    </subcellularLocation>
</comment>
<evidence type="ECO:0000256" key="4">
    <source>
        <dbReference type="ARBA" id="ARBA00022722"/>
    </source>
</evidence>
<evidence type="ECO:0000256" key="6">
    <source>
        <dbReference type="ARBA" id="ARBA00022801"/>
    </source>
</evidence>
<name>A0AAV4HIM3_9GAST</name>
<dbReference type="GO" id="GO:0005634">
    <property type="term" value="C:nucleus"/>
    <property type="evidence" value="ECO:0007669"/>
    <property type="project" value="UniProtKB-SubCell"/>
</dbReference>
<comment type="caution">
    <text evidence="10">The sequence shown here is derived from an EMBL/GenBank/DDBJ whole genome shotgun (WGS) entry which is preliminary data.</text>
</comment>
<feature type="region of interest" description="Disordered" evidence="8">
    <location>
        <begin position="202"/>
        <end position="249"/>
    </location>
</feature>
<keyword evidence="4" id="KW-0540">Nuclease</keyword>
<dbReference type="GO" id="GO:0016787">
    <property type="term" value="F:hydrolase activity"/>
    <property type="evidence" value="ECO:0007669"/>
    <property type="project" value="UniProtKB-KW"/>
</dbReference>
<evidence type="ECO:0000256" key="1">
    <source>
        <dbReference type="ARBA" id="ARBA00001968"/>
    </source>
</evidence>
<dbReference type="EMBL" id="BMAT01001998">
    <property type="protein sequence ID" value="GFR96918.1"/>
    <property type="molecule type" value="Genomic_DNA"/>
</dbReference>
<dbReference type="GO" id="GO:0004518">
    <property type="term" value="F:nuclease activity"/>
    <property type="evidence" value="ECO:0007669"/>
    <property type="project" value="UniProtKB-KW"/>
</dbReference>
<comment type="similarity">
    <text evidence="3">Belongs to the HARBI1 family.</text>
</comment>
<accession>A0AAV4HIM3</accession>
<dbReference type="Pfam" id="PF13359">
    <property type="entry name" value="DDE_Tnp_4"/>
    <property type="match status" value="1"/>
</dbReference>
<dbReference type="Proteomes" id="UP000762676">
    <property type="component" value="Unassembled WGS sequence"/>
</dbReference>
<evidence type="ECO:0000259" key="9">
    <source>
        <dbReference type="Pfam" id="PF13359"/>
    </source>
</evidence>
<dbReference type="PANTHER" id="PTHR22930:SF85">
    <property type="entry name" value="GH03217P-RELATED"/>
    <property type="match status" value="1"/>
</dbReference>
<sequence length="249" mass="27580">CRTIRRVTNALYQHVDDHIQLPTQAKANQQKEKFFSIRGIPNIFGCIDGTHIRLQAPTPIEQAVHFINRKNYSLNVQIMCDADYLIINQACNMPASVHDARILRESAIFEAFEGPNKPINGIILGDSGYMIREWLLTPYSNPQNQAEEGYNVAHAATRSTIERCIGACVASSGSAPTHDLRLSIRPLRRIPDQCPYPHCLNPLGQEPSREAEKEETAGKGRNAGEGRSACPTAGPAEISRYTPYGVNTL</sequence>
<organism evidence="10 11">
    <name type="scientific">Elysia marginata</name>
    <dbReference type="NCBI Taxonomy" id="1093978"/>
    <lineage>
        <taxon>Eukaryota</taxon>
        <taxon>Metazoa</taxon>
        <taxon>Spiralia</taxon>
        <taxon>Lophotrochozoa</taxon>
        <taxon>Mollusca</taxon>
        <taxon>Gastropoda</taxon>
        <taxon>Heterobranchia</taxon>
        <taxon>Euthyneura</taxon>
        <taxon>Panpulmonata</taxon>
        <taxon>Sacoglossa</taxon>
        <taxon>Placobranchoidea</taxon>
        <taxon>Plakobranchidae</taxon>
        <taxon>Elysia</taxon>
    </lineage>
</organism>
<evidence type="ECO:0000256" key="8">
    <source>
        <dbReference type="SAM" id="MobiDB-lite"/>
    </source>
</evidence>
<dbReference type="GO" id="GO:0046872">
    <property type="term" value="F:metal ion binding"/>
    <property type="evidence" value="ECO:0007669"/>
    <property type="project" value="UniProtKB-KW"/>
</dbReference>
<proteinExistence type="inferred from homology"/>
<dbReference type="InterPro" id="IPR027806">
    <property type="entry name" value="HARBI1_dom"/>
</dbReference>
<gene>
    <name evidence="10" type="ORF">ElyMa_000980800</name>
</gene>
<feature type="compositionally biased region" description="Basic and acidic residues" evidence="8">
    <location>
        <begin position="207"/>
        <end position="224"/>
    </location>
</feature>
<protein>
    <submittedName>
        <fullName evidence="10">Protein ANTAGONIST OF LIKE HETEROCHROMATIN PROTEIN 1</fullName>
    </submittedName>
</protein>
<dbReference type="AlphaFoldDB" id="A0AAV4HIM3"/>
<feature type="domain" description="DDE Tnp4" evidence="9">
    <location>
        <begin position="47"/>
        <end position="167"/>
    </location>
</feature>
<keyword evidence="7" id="KW-0539">Nucleus</keyword>
<evidence type="ECO:0000313" key="10">
    <source>
        <dbReference type="EMBL" id="GFR96918.1"/>
    </source>
</evidence>
<feature type="non-terminal residue" evidence="10">
    <location>
        <position position="1"/>
    </location>
</feature>
<evidence type="ECO:0000256" key="7">
    <source>
        <dbReference type="ARBA" id="ARBA00023242"/>
    </source>
</evidence>
<keyword evidence="6" id="KW-0378">Hydrolase</keyword>
<evidence type="ECO:0000256" key="5">
    <source>
        <dbReference type="ARBA" id="ARBA00022723"/>
    </source>
</evidence>
<dbReference type="InterPro" id="IPR045249">
    <property type="entry name" value="HARBI1-like"/>
</dbReference>
<evidence type="ECO:0000313" key="11">
    <source>
        <dbReference type="Proteomes" id="UP000762676"/>
    </source>
</evidence>